<dbReference type="InterPro" id="IPR036388">
    <property type="entry name" value="WH-like_DNA-bd_sf"/>
</dbReference>
<dbReference type="CDD" id="cd00103">
    <property type="entry name" value="IRF"/>
    <property type="match status" value="1"/>
</dbReference>
<evidence type="ECO:0000313" key="9">
    <source>
        <dbReference type="Proteomes" id="UP000008909"/>
    </source>
</evidence>
<keyword evidence="2" id="KW-0805">Transcription regulation</keyword>
<keyword evidence="6" id="KW-0539">Nucleus</keyword>
<feature type="domain" description="IRF tryptophan pentad repeat" evidence="7">
    <location>
        <begin position="176"/>
        <end position="283"/>
    </location>
</feature>
<dbReference type="Proteomes" id="UP000008909">
    <property type="component" value="Unassembled WGS sequence"/>
</dbReference>
<dbReference type="AlphaFoldDB" id="G7Y5E8"/>
<organism evidence="8 9">
    <name type="scientific">Clonorchis sinensis</name>
    <name type="common">Chinese liver fluke</name>
    <dbReference type="NCBI Taxonomy" id="79923"/>
    <lineage>
        <taxon>Eukaryota</taxon>
        <taxon>Metazoa</taxon>
        <taxon>Spiralia</taxon>
        <taxon>Lophotrochozoa</taxon>
        <taxon>Platyhelminthes</taxon>
        <taxon>Trematoda</taxon>
        <taxon>Digenea</taxon>
        <taxon>Opisthorchiida</taxon>
        <taxon>Opisthorchiata</taxon>
        <taxon>Opisthorchiidae</taxon>
        <taxon>Clonorchis</taxon>
    </lineage>
</organism>
<keyword evidence="9" id="KW-1185">Reference proteome</keyword>
<evidence type="ECO:0000256" key="2">
    <source>
        <dbReference type="ARBA" id="ARBA00023015"/>
    </source>
</evidence>
<accession>G7Y5E8</accession>
<keyword evidence="4" id="KW-0010">Activator</keyword>
<dbReference type="PRINTS" id="PR00267">
    <property type="entry name" value="INTFRNREGFCT"/>
</dbReference>
<name>G7Y5E8_CLOSI</name>
<reference evidence="8" key="1">
    <citation type="journal article" date="2011" name="Genome Biol.">
        <title>The draft genome of the carcinogenic human liver fluke Clonorchis sinensis.</title>
        <authorList>
            <person name="Wang X."/>
            <person name="Chen W."/>
            <person name="Huang Y."/>
            <person name="Sun J."/>
            <person name="Men J."/>
            <person name="Liu H."/>
            <person name="Luo F."/>
            <person name="Guo L."/>
            <person name="Lv X."/>
            <person name="Deng C."/>
            <person name="Zhou C."/>
            <person name="Fan Y."/>
            <person name="Li X."/>
            <person name="Huang L."/>
            <person name="Hu Y."/>
            <person name="Liang C."/>
            <person name="Hu X."/>
            <person name="Xu J."/>
            <person name="Yu X."/>
        </authorList>
    </citation>
    <scope>NUCLEOTIDE SEQUENCE [LARGE SCALE GENOMIC DNA]</scope>
    <source>
        <strain evidence="8">Henan</strain>
    </source>
</reference>
<dbReference type="SMART" id="SM00348">
    <property type="entry name" value="IRF"/>
    <property type="match status" value="1"/>
</dbReference>
<dbReference type="PANTHER" id="PTHR11949">
    <property type="entry name" value="INTERFERON REGULATORY FACTOR"/>
    <property type="match status" value="1"/>
</dbReference>
<evidence type="ECO:0000259" key="7">
    <source>
        <dbReference type="PROSITE" id="PS51507"/>
    </source>
</evidence>
<dbReference type="EMBL" id="DF142874">
    <property type="protein sequence ID" value="GAA48184.1"/>
    <property type="molecule type" value="Genomic_DNA"/>
</dbReference>
<proteinExistence type="predicted"/>
<dbReference type="GO" id="GO:0000981">
    <property type="term" value="F:DNA-binding transcription factor activity, RNA polymerase II-specific"/>
    <property type="evidence" value="ECO:0007669"/>
    <property type="project" value="TreeGrafter"/>
</dbReference>
<dbReference type="Pfam" id="PF10401">
    <property type="entry name" value="IRF-3"/>
    <property type="match status" value="1"/>
</dbReference>
<dbReference type="SUPFAM" id="SSF49879">
    <property type="entry name" value="SMAD/FHA domain"/>
    <property type="match status" value="1"/>
</dbReference>
<dbReference type="GO" id="GO:0005634">
    <property type="term" value="C:nucleus"/>
    <property type="evidence" value="ECO:0007669"/>
    <property type="project" value="UniProtKB-SubCell"/>
</dbReference>
<dbReference type="PROSITE" id="PS51507">
    <property type="entry name" value="IRF_2"/>
    <property type="match status" value="1"/>
</dbReference>
<keyword evidence="5" id="KW-0804">Transcription</keyword>
<dbReference type="InterPro" id="IPR001346">
    <property type="entry name" value="Interferon_reg_fact_DNA-bd_dom"/>
</dbReference>
<evidence type="ECO:0000256" key="1">
    <source>
        <dbReference type="ARBA" id="ARBA00004123"/>
    </source>
</evidence>
<dbReference type="GO" id="GO:0002376">
    <property type="term" value="P:immune system process"/>
    <property type="evidence" value="ECO:0007669"/>
    <property type="project" value="TreeGrafter"/>
</dbReference>
<dbReference type="Gene3D" id="2.60.200.10">
    <property type="match status" value="1"/>
</dbReference>
<dbReference type="FunFam" id="1.10.10.10:FF:000041">
    <property type="entry name" value="Interferon regulatory factor 4"/>
    <property type="match status" value="1"/>
</dbReference>
<evidence type="ECO:0000256" key="6">
    <source>
        <dbReference type="ARBA" id="ARBA00023242"/>
    </source>
</evidence>
<dbReference type="InterPro" id="IPR017855">
    <property type="entry name" value="SMAD-like_dom_sf"/>
</dbReference>
<dbReference type="SUPFAM" id="SSF46785">
    <property type="entry name" value="Winged helix' DNA-binding domain"/>
    <property type="match status" value="1"/>
</dbReference>
<dbReference type="InterPro" id="IPR036390">
    <property type="entry name" value="WH_DNA-bd_sf"/>
</dbReference>
<protein>
    <submittedName>
        <fullName evidence="8">Interferon regulatory factor 2</fullName>
    </submittedName>
</protein>
<dbReference type="InterPro" id="IPR019817">
    <property type="entry name" value="Interferon_reg_fac_CS"/>
</dbReference>
<dbReference type="GO" id="GO:0000978">
    <property type="term" value="F:RNA polymerase II cis-regulatory region sequence-specific DNA binding"/>
    <property type="evidence" value="ECO:0007669"/>
    <property type="project" value="TreeGrafter"/>
</dbReference>
<keyword evidence="3" id="KW-0238">DNA-binding</keyword>
<gene>
    <name evidence="8" type="ORF">CLF_101282</name>
</gene>
<evidence type="ECO:0000256" key="5">
    <source>
        <dbReference type="ARBA" id="ARBA00023163"/>
    </source>
</evidence>
<dbReference type="InterPro" id="IPR008984">
    <property type="entry name" value="SMAD_FHA_dom_sf"/>
</dbReference>
<evidence type="ECO:0000256" key="3">
    <source>
        <dbReference type="ARBA" id="ARBA00023125"/>
    </source>
</evidence>
<dbReference type="GO" id="GO:0045944">
    <property type="term" value="P:positive regulation of transcription by RNA polymerase II"/>
    <property type="evidence" value="ECO:0007669"/>
    <property type="project" value="UniProtKB-ARBA"/>
</dbReference>
<evidence type="ECO:0000256" key="4">
    <source>
        <dbReference type="ARBA" id="ARBA00023159"/>
    </source>
</evidence>
<sequence length="1033" mass="116023">MAVRAELSEEASSLAYGVQDLESNLWSVTAGYVNLPENHSTYSGNTDPISYQVREPILRQRRSTTKINLISSRNGQISHLYGGPRSIVNSTLDAYTGVMPEPQADRLILLYHMEARVFSSDDAFSDDGDDVDDMGWDKDIAHERNARYSLNTELTILSCGLIFGVLSCSNREMEVRVRLRPWLESRLDQGWIDGLSWIDKEKGIFKIPWKHHSKHTWTEEDAAIFKDWAVVTGRFRPGVDEPDWPMWKTRLRCALNKAPDIQEVKQHHDLHCDEPFKVYRFISKTESLWRANATRNASMIFDGISNVNRMNYSGISTLSPTTDTSLFSAVTGSKRTAVFLQRPMGMDSSPRTVTLVQRRTDGVVIRRLPCIQSRTLFPVNQQYGSTAAAAAQALKVASSSVASSASMESDDPVVCASWRYVAESSISAPTSILRRLGVLGSPELPARYVNPPYPPDLLEPEYHQLGIRIQHLGIRVKDTIITNPNGCCIYFGRFDEISAPAAPEPVEAQIPHHISEANKDYVDLLLDNMVRGVILSVVRGSIFAERMCKCAVFVYTPTPSGDHILLKKLGRRERELLFDYDEFVTDLQRFRAGEHPRPHFEVVLAFGQQLRPNLTSSSLLVWCRVASCRAWFQLHKVDALGFNHAQYPLGTTPYGEAARSNDPGASPRDLRCVDVMLDTTAENAPGANGSIFEISYVYLRTPQKTTSMTLSMTTQNAQDSCEYHYIVHLGEFDKNDNSLGDVNALTTNDGDRFPQLCADHRPFVANTNFLHKYASWKHRFSHTVVRRISFGSKRAACLIDEVIRLHKPRWPDLVFPMPGTRGSFDSISQRLWERLSGFRVPDKCVTLPQAPYRDTSAKIRTYVFMLDEQDWSNLLSCDEGVVGDFGIHDLTHTSIPSEHAAKYSRNDAYFDNRSHVVVVNNGCGDMDSANKLHRINGFCQPDGAKLTLSDSLEHVMIGEEQVIEEAIEIPLDDHENDLIYDAATDELHQSIIANASRNPDVNRACTPALSAAAELFLDEDESAVLKSDFEQCD</sequence>
<reference key="2">
    <citation type="submission" date="2011-10" db="EMBL/GenBank/DDBJ databases">
        <title>The genome and transcriptome sequence of Clonorchis sinensis provide insights into the carcinogenic liver fluke.</title>
        <authorList>
            <person name="Wang X."/>
            <person name="Huang Y."/>
            <person name="Chen W."/>
            <person name="Liu H."/>
            <person name="Guo L."/>
            <person name="Chen Y."/>
            <person name="Luo F."/>
            <person name="Zhou W."/>
            <person name="Sun J."/>
            <person name="Mao Q."/>
            <person name="Liang P."/>
            <person name="Zhou C."/>
            <person name="Tian Y."/>
            <person name="Men J."/>
            <person name="Lv X."/>
            <person name="Huang L."/>
            <person name="Zhou J."/>
            <person name="Hu Y."/>
            <person name="Li R."/>
            <person name="Zhang F."/>
            <person name="Lei H."/>
            <person name="Li X."/>
            <person name="Hu X."/>
            <person name="Liang C."/>
            <person name="Xu J."/>
            <person name="Wu Z."/>
            <person name="Yu X."/>
        </authorList>
    </citation>
    <scope>NUCLEOTIDE SEQUENCE</scope>
    <source>
        <strain>Henan</strain>
    </source>
</reference>
<dbReference type="PANTHER" id="PTHR11949:SF17">
    <property type="entry name" value="IRF TRYPTOPHAN PENTAD REPEAT DOMAIN-CONTAINING PROTEIN"/>
    <property type="match status" value="1"/>
</dbReference>
<dbReference type="PROSITE" id="PS00601">
    <property type="entry name" value="IRF_1"/>
    <property type="match status" value="1"/>
</dbReference>
<evidence type="ECO:0000313" key="8">
    <source>
        <dbReference type="EMBL" id="GAA48184.1"/>
    </source>
</evidence>
<dbReference type="InterPro" id="IPR019471">
    <property type="entry name" value="Interferon_reg_factor-3"/>
</dbReference>
<comment type="subcellular location">
    <subcellularLocation>
        <location evidence="1">Nucleus</location>
    </subcellularLocation>
</comment>
<dbReference type="Pfam" id="PF00605">
    <property type="entry name" value="IRF"/>
    <property type="match status" value="1"/>
</dbReference>
<dbReference type="SMART" id="SM01243">
    <property type="entry name" value="IRF-3"/>
    <property type="match status" value="1"/>
</dbReference>
<dbReference type="Gene3D" id="1.10.10.10">
    <property type="entry name" value="Winged helix-like DNA-binding domain superfamily/Winged helix DNA-binding domain"/>
    <property type="match status" value="1"/>
</dbReference>